<dbReference type="EMBL" id="JAERRJ010000002">
    <property type="protein sequence ID" value="MBL1073986.1"/>
    <property type="molecule type" value="Genomic_DNA"/>
</dbReference>
<comment type="caution">
    <text evidence="2">The sequence shown here is derived from an EMBL/GenBank/DDBJ whole genome shotgun (WGS) entry which is preliminary data.</text>
</comment>
<accession>A0ABS1M0X4</accession>
<keyword evidence="1" id="KW-0472">Membrane</keyword>
<gene>
    <name evidence="2" type="ORF">JK358_06225</name>
</gene>
<keyword evidence="1" id="KW-0812">Transmembrane</keyword>
<feature type="transmembrane region" description="Helical" evidence="1">
    <location>
        <begin position="121"/>
        <end position="140"/>
    </location>
</feature>
<keyword evidence="1" id="KW-1133">Transmembrane helix</keyword>
<dbReference type="Proteomes" id="UP000602198">
    <property type="component" value="Unassembled WGS sequence"/>
</dbReference>
<evidence type="ECO:0000256" key="1">
    <source>
        <dbReference type="SAM" id="Phobius"/>
    </source>
</evidence>
<evidence type="ECO:0000313" key="2">
    <source>
        <dbReference type="EMBL" id="MBL1073986.1"/>
    </source>
</evidence>
<keyword evidence="3" id="KW-1185">Reference proteome</keyword>
<feature type="transmembrane region" description="Helical" evidence="1">
    <location>
        <begin position="191"/>
        <end position="210"/>
    </location>
</feature>
<reference evidence="2 3" key="1">
    <citation type="submission" date="2021-01" db="EMBL/GenBank/DDBJ databases">
        <title>WGS of actinomycetes isolated from Thailand.</title>
        <authorList>
            <person name="Thawai C."/>
        </authorList>
    </citation>
    <scope>NUCLEOTIDE SEQUENCE [LARGE SCALE GENOMIC DNA]</scope>
    <source>
        <strain evidence="2 3">LPG 2</strain>
    </source>
</reference>
<sequence>MSTQTPDRRAEQPAPQPVSIAGWVARAIAVVILLPPRLVWEGLTFLWRAVEFAGRMIAAGLRYLRDRILVPAGKLFWYWVIRPAWIVLRDYLWGLLIVRLLWRTILTPLGALIRDFLLQPLWRYLLRPIGIGVLWLGRWIERWIIDPIVRGTAAVARALGAAVEFLARWLIGWPARQLWRWVLHPLVRLVAAAAAIGWQGAAYVVGLLVVTPCRRLYRTVLRPAGVLAARVWTVTVRQPMRWVRLKVLAPMNRWAADAIKLVFGR</sequence>
<feature type="transmembrane region" description="Helical" evidence="1">
    <location>
        <begin position="152"/>
        <end position="171"/>
    </location>
</feature>
<evidence type="ECO:0000313" key="3">
    <source>
        <dbReference type="Proteomes" id="UP000602198"/>
    </source>
</evidence>
<proteinExistence type="predicted"/>
<name>A0ABS1M0X4_9NOCA</name>
<dbReference type="RefSeq" id="WP_201944687.1">
    <property type="nucleotide sequence ID" value="NZ_JAERRJ010000002.1"/>
</dbReference>
<organism evidence="2 3">
    <name type="scientific">Nocardia acididurans</name>
    <dbReference type="NCBI Taxonomy" id="2802282"/>
    <lineage>
        <taxon>Bacteria</taxon>
        <taxon>Bacillati</taxon>
        <taxon>Actinomycetota</taxon>
        <taxon>Actinomycetes</taxon>
        <taxon>Mycobacteriales</taxon>
        <taxon>Nocardiaceae</taxon>
        <taxon>Nocardia</taxon>
    </lineage>
</organism>
<protein>
    <submittedName>
        <fullName evidence="2">Uncharacterized protein</fullName>
    </submittedName>
</protein>